<dbReference type="RefSeq" id="WP_106269007.1">
    <property type="nucleotide sequence ID" value="NZ_PVTX01000009.1"/>
</dbReference>
<keyword evidence="1" id="KW-0732">Signal</keyword>
<keyword evidence="3" id="KW-1185">Reference proteome</keyword>
<evidence type="ECO:0000313" key="3">
    <source>
        <dbReference type="Proteomes" id="UP000239895"/>
    </source>
</evidence>
<proteinExistence type="predicted"/>
<dbReference type="EMBL" id="PVTX01000009">
    <property type="protein sequence ID" value="PRZ04922.1"/>
    <property type="molecule type" value="Genomic_DNA"/>
</dbReference>
<protein>
    <submittedName>
        <fullName evidence="2">Uncharacterized protein</fullName>
    </submittedName>
</protein>
<accession>A0ABX5EDR0</accession>
<reference evidence="2 3" key="1">
    <citation type="submission" date="2018-03" db="EMBL/GenBank/DDBJ databases">
        <title>Comparative analysis of microorganisms from saline springs in Andes Mountain Range, Colombia.</title>
        <authorList>
            <person name="Rubin E."/>
        </authorList>
    </citation>
    <scope>NUCLEOTIDE SEQUENCE [LARGE SCALE GENOMIC DNA]</scope>
    <source>
        <strain evidence="2 3">CG 23</strain>
    </source>
</reference>
<organism evidence="2 3">
    <name type="scientific">Isoptericola halotolerans</name>
    <dbReference type="NCBI Taxonomy" id="300560"/>
    <lineage>
        <taxon>Bacteria</taxon>
        <taxon>Bacillati</taxon>
        <taxon>Actinomycetota</taxon>
        <taxon>Actinomycetes</taxon>
        <taxon>Micrococcales</taxon>
        <taxon>Promicromonosporaceae</taxon>
        <taxon>Isoptericola</taxon>
    </lineage>
</organism>
<sequence>MRKILASIAVGALLASGSAVATSAAAAAPTPATSVQSVIRTATAPAKVVIKKIPTKTAPYGGKATIKPRVTKSGTVTIRSKTLTVKKSGTTIAKNKKKVSLKPGTYRVTTKVTFQRYTVKSTARGTIKVYGPKKTKKLSQQLVVRQGKRPSRTSPVSKWDCPRWAPIKGNQSGIYHVPGGRYYEITSPEECFTTESAARNAGYRASRNG</sequence>
<feature type="signal peptide" evidence="1">
    <location>
        <begin position="1"/>
        <end position="21"/>
    </location>
</feature>
<evidence type="ECO:0000313" key="2">
    <source>
        <dbReference type="EMBL" id="PRZ04922.1"/>
    </source>
</evidence>
<dbReference type="Proteomes" id="UP000239895">
    <property type="component" value="Unassembled WGS sequence"/>
</dbReference>
<gene>
    <name evidence="2" type="ORF">BCL65_109162</name>
</gene>
<feature type="chain" id="PRO_5046758376" evidence="1">
    <location>
        <begin position="22"/>
        <end position="209"/>
    </location>
</feature>
<comment type="caution">
    <text evidence="2">The sequence shown here is derived from an EMBL/GenBank/DDBJ whole genome shotgun (WGS) entry which is preliminary data.</text>
</comment>
<evidence type="ECO:0000256" key="1">
    <source>
        <dbReference type="SAM" id="SignalP"/>
    </source>
</evidence>
<name>A0ABX5EDR0_9MICO</name>